<name>A0A2C5Z6F2_9HYPO</name>
<keyword evidence="2" id="KW-0677">Repeat</keyword>
<keyword evidence="1" id="KW-0853">WD repeat</keyword>
<dbReference type="GO" id="GO:0080008">
    <property type="term" value="C:Cul4-RING E3 ubiquitin ligase complex"/>
    <property type="evidence" value="ECO:0007669"/>
    <property type="project" value="TreeGrafter"/>
</dbReference>
<organism evidence="4 5">
    <name type="scientific">Ophiocordyceps australis</name>
    <dbReference type="NCBI Taxonomy" id="1399860"/>
    <lineage>
        <taxon>Eukaryota</taxon>
        <taxon>Fungi</taxon>
        <taxon>Dikarya</taxon>
        <taxon>Ascomycota</taxon>
        <taxon>Pezizomycotina</taxon>
        <taxon>Sordariomycetes</taxon>
        <taxon>Hypocreomycetidae</taxon>
        <taxon>Hypocreales</taxon>
        <taxon>Ophiocordycipitaceae</taxon>
        <taxon>Ophiocordyceps</taxon>
    </lineage>
</organism>
<proteinExistence type="predicted"/>
<dbReference type="EMBL" id="NJEU01000269">
    <property type="protein sequence ID" value="PHH77425.1"/>
    <property type="molecule type" value="Genomic_DNA"/>
</dbReference>
<evidence type="ECO:0000256" key="1">
    <source>
        <dbReference type="ARBA" id="ARBA00022574"/>
    </source>
</evidence>
<protein>
    <recommendedName>
        <fullName evidence="6">Myocyte-specific enhancer factor 2d</fullName>
    </recommendedName>
</protein>
<evidence type="ECO:0000256" key="2">
    <source>
        <dbReference type="ARBA" id="ARBA00022737"/>
    </source>
</evidence>
<accession>A0A2C5Z6F2</accession>
<dbReference type="OrthoDB" id="128867at2759"/>
<sequence>MPTAEIPGYYWDKDKRRYFKIERLQTAPPEAPWSQESVKRRKVQDEQAEADKARREKAKMGIRRHDAFHSHAMAGGMLAREIHGGCGSEVDCGAAWAAGVVNKGHVSFAGHSMRPLSIGCLYVNGDDTKTGVGAAYMTLDDERVLGTYITTDANSSISREHPLWPMPVPNPFATGTQGILCPQMSSMRYHKPTSCMLLTSRQPDTHCGIYLFSPWVTDAGDDFNPHWLLGQIKYYKRISMGQRHNRRLQSNSCCPAPASSNQICVVATNAGILSVSGNAESLWLAPPRERHGLTHNHDVLDLDYQLGNHNVVFAGGRKPLVWAIDMRAPEADWLATRLAAPHSSRTACPRPGAFSVAHIRSINPFHILAAGPCDAMAIYDIRSLSQSCDAAHIRRSTGSGPPLPLAKPLVTFPQYRNAAHIHTGWDVSPELGAVAAAHDDGSLGLFSLRTGRLLEHPATIPSTKLRVPIRAMQFQSMPNELLPSLFVAEDSSICKYSFGADKVHDEA</sequence>
<dbReference type="PANTHER" id="PTHR44472:SF1">
    <property type="entry name" value="DDB1 AND CUL4 ASSOCIATED FACTOR 4"/>
    <property type="match status" value="1"/>
</dbReference>
<reference evidence="4 5" key="1">
    <citation type="submission" date="2017-06" db="EMBL/GenBank/DDBJ databases">
        <title>Ant-infecting Ophiocordyceps genomes reveal a high diversity of potential behavioral manipulation genes and a possible major role for enterotoxins.</title>
        <authorList>
            <person name="De Bekker C."/>
            <person name="Evans H.C."/>
            <person name="Brachmann A."/>
            <person name="Hughes D.P."/>
        </authorList>
    </citation>
    <scope>NUCLEOTIDE SEQUENCE [LARGE SCALE GENOMIC DNA]</scope>
    <source>
        <strain evidence="4 5">1348a</strain>
    </source>
</reference>
<evidence type="ECO:0000313" key="5">
    <source>
        <dbReference type="Proteomes" id="UP000224854"/>
    </source>
</evidence>
<dbReference type="PANTHER" id="PTHR44472">
    <property type="entry name" value="DDB1- AND CUL4-ASSOCIATED FACTOR 4-RELATED"/>
    <property type="match status" value="1"/>
</dbReference>
<comment type="caution">
    <text evidence="4">The sequence shown here is derived from an EMBL/GenBank/DDBJ whole genome shotgun (WGS) entry which is preliminary data.</text>
</comment>
<evidence type="ECO:0000256" key="3">
    <source>
        <dbReference type="SAM" id="MobiDB-lite"/>
    </source>
</evidence>
<evidence type="ECO:0000313" key="4">
    <source>
        <dbReference type="EMBL" id="PHH77425.1"/>
    </source>
</evidence>
<keyword evidence="5" id="KW-1185">Reference proteome</keyword>
<feature type="region of interest" description="Disordered" evidence="3">
    <location>
        <begin position="26"/>
        <end position="50"/>
    </location>
</feature>
<dbReference type="AlphaFoldDB" id="A0A2C5Z6F2"/>
<dbReference type="Proteomes" id="UP000224854">
    <property type="component" value="Unassembled WGS sequence"/>
</dbReference>
<dbReference type="InterPro" id="IPR052254">
    <property type="entry name" value="CUL4-DDB1_E3_ligase_receptor"/>
</dbReference>
<gene>
    <name evidence="4" type="ORF">CDD82_3508</name>
</gene>
<evidence type="ECO:0008006" key="6">
    <source>
        <dbReference type="Google" id="ProtNLM"/>
    </source>
</evidence>